<gene>
    <name evidence="2" type="ORF">LX16_2435</name>
</gene>
<feature type="region of interest" description="Disordered" evidence="1">
    <location>
        <begin position="33"/>
        <end position="77"/>
    </location>
</feature>
<proteinExistence type="predicted"/>
<accession>A0A562V1E9</accession>
<dbReference type="RefSeq" id="WP_147138227.1">
    <property type="nucleotide sequence ID" value="NZ_VLLL01000006.1"/>
</dbReference>
<dbReference type="OrthoDB" id="3372944at2"/>
<organism evidence="2 3">
    <name type="scientific">Stackebrandtia albiflava</name>
    <dbReference type="NCBI Taxonomy" id="406432"/>
    <lineage>
        <taxon>Bacteria</taxon>
        <taxon>Bacillati</taxon>
        <taxon>Actinomycetota</taxon>
        <taxon>Actinomycetes</taxon>
        <taxon>Glycomycetales</taxon>
        <taxon>Glycomycetaceae</taxon>
        <taxon>Stackebrandtia</taxon>
    </lineage>
</organism>
<dbReference type="Proteomes" id="UP000321617">
    <property type="component" value="Unassembled WGS sequence"/>
</dbReference>
<comment type="caution">
    <text evidence="2">The sequence shown here is derived from an EMBL/GenBank/DDBJ whole genome shotgun (WGS) entry which is preliminary data.</text>
</comment>
<evidence type="ECO:0000256" key="1">
    <source>
        <dbReference type="SAM" id="MobiDB-lite"/>
    </source>
</evidence>
<sequence length="174" mass="18025">MTRRVLRMLGSRYGIAAILLLVVISVVAVAQDQSRSTPGDGGQQGNTVDNVEPGAPDDGFATPSADPGATSGPAADVLPDSAVDTATAFAVAWVDTGSATAAEWVDRLAPYATRELHEQLAGVDPVSVPATEVRGEGRASAAHVEFDTDAGLLILRMTEENGGWLVAGIDFRRP</sequence>
<reference evidence="2 3" key="1">
    <citation type="journal article" date="2013" name="Stand. Genomic Sci.">
        <title>Genomic Encyclopedia of Type Strains, Phase I: The one thousand microbial genomes (KMG-I) project.</title>
        <authorList>
            <person name="Kyrpides N.C."/>
            <person name="Woyke T."/>
            <person name="Eisen J.A."/>
            <person name="Garrity G."/>
            <person name="Lilburn T.G."/>
            <person name="Beck B.J."/>
            <person name="Whitman W.B."/>
            <person name="Hugenholtz P."/>
            <person name="Klenk H.P."/>
        </authorList>
    </citation>
    <scope>NUCLEOTIDE SEQUENCE [LARGE SCALE GENOMIC DNA]</scope>
    <source>
        <strain evidence="2 3">DSM 45044</strain>
    </source>
</reference>
<name>A0A562V1E9_9ACTN</name>
<evidence type="ECO:0000313" key="3">
    <source>
        <dbReference type="Proteomes" id="UP000321617"/>
    </source>
</evidence>
<dbReference type="EMBL" id="VLLL01000006">
    <property type="protein sequence ID" value="TWJ11708.1"/>
    <property type="molecule type" value="Genomic_DNA"/>
</dbReference>
<protein>
    <submittedName>
        <fullName evidence="2">Uncharacterized protein</fullName>
    </submittedName>
</protein>
<keyword evidence="3" id="KW-1185">Reference proteome</keyword>
<dbReference type="AlphaFoldDB" id="A0A562V1E9"/>
<evidence type="ECO:0000313" key="2">
    <source>
        <dbReference type="EMBL" id="TWJ11708.1"/>
    </source>
</evidence>